<name>A0ABX9NCM8_9MICO</name>
<dbReference type="EMBL" id="QWEE01000001">
    <property type="protein sequence ID" value="RII94877.1"/>
    <property type="molecule type" value="Genomic_DNA"/>
</dbReference>
<comment type="caution">
    <text evidence="1">The sequence shown here is derived from an EMBL/GenBank/DDBJ whole genome shotgun (WGS) entry which is preliminary data.</text>
</comment>
<accession>A0ABX9NCM8</accession>
<dbReference type="RefSeq" id="WP_119372087.1">
    <property type="nucleotide sequence ID" value="NZ_CP040793.1"/>
</dbReference>
<evidence type="ECO:0000313" key="2">
    <source>
        <dbReference type="Proteomes" id="UP000265355"/>
    </source>
</evidence>
<sequence length="193" mass="21367">MDTGPLFCLGASTLIAELYDSHYRDDAVVVAAVKHEVQRNAERRVPPGDPARKGFVTQAAKASQRRYALLLARAVPRPEPTPQALTDIEAHLLQLALNKSRNGRVHPDANRGEAESLYEAEFHGTTLIANEDDAVRVAKARRNAPVENFVDVVRRLRHERHTVSPQQLVNELTRLTRQGIDIGDTVTGVTDLV</sequence>
<reference evidence="1 2" key="1">
    <citation type="submission" date="2018-08" db="EMBL/GenBank/DDBJ databases">
        <title>Genome Sequence of Clavibacter michiganensis Subspecies type strains, and the Atypical Peach-Colored Strains Isolated from Tomato.</title>
        <authorList>
            <person name="Osdaghi E."/>
            <person name="Portier P."/>
            <person name="Briand M."/>
            <person name="Jacques M.-A."/>
        </authorList>
    </citation>
    <scope>NUCLEOTIDE SEQUENCE [LARGE SCALE GENOMIC DNA]</scope>
    <source>
        <strain evidence="1 2">CFBP 8216</strain>
    </source>
</reference>
<dbReference type="Proteomes" id="UP000265355">
    <property type="component" value="Unassembled WGS sequence"/>
</dbReference>
<organism evidence="1 2">
    <name type="scientific">Clavibacter californiensis</name>
    <dbReference type="NCBI Taxonomy" id="1401995"/>
    <lineage>
        <taxon>Bacteria</taxon>
        <taxon>Bacillati</taxon>
        <taxon>Actinomycetota</taxon>
        <taxon>Actinomycetes</taxon>
        <taxon>Micrococcales</taxon>
        <taxon>Microbacteriaceae</taxon>
        <taxon>Clavibacter</taxon>
    </lineage>
</organism>
<keyword evidence="2" id="KW-1185">Reference proteome</keyword>
<proteinExistence type="predicted"/>
<gene>
    <name evidence="1" type="ORF">DZF98_00190</name>
</gene>
<evidence type="ECO:0000313" key="1">
    <source>
        <dbReference type="EMBL" id="RII94877.1"/>
    </source>
</evidence>
<protein>
    <submittedName>
        <fullName evidence="1">Uncharacterized protein</fullName>
    </submittedName>
</protein>